<dbReference type="AlphaFoldDB" id="A0A6C2CD08"/>
<comment type="caution">
    <text evidence="1">The sequence shown here is derived from an EMBL/GenBank/DDBJ whole genome shotgun (WGS) entry which is preliminary data.</text>
</comment>
<protein>
    <submittedName>
        <fullName evidence="1">Uncharacterized protein</fullName>
    </submittedName>
</protein>
<dbReference type="OrthoDB" id="9817671at2"/>
<organism evidence="1 2">
    <name type="scientific">Zoogloea oleivorans</name>
    <dbReference type="NCBI Taxonomy" id="1552750"/>
    <lineage>
        <taxon>Bacteria</taxon>
        <taxon>Pseudomonadati</taxon>
        <taxon>Pseudomonadota</taxon>
        <taxon>Betaproteobacteria</taxon>
        <taxon>Rhodocyclales</taxon>
        <taxon>Zoogloeaceae</taxon>
        <taxon>Zoogloea</taxon>
    </lineage>
</organism>
<sequence length="440" mass="50579">MMPRIPLKRRAAFDILDLLFFNQTWFFCLSEDDESLYEGSPRAEELIALLKIKQHVNEEVTNTGATGIMAQALKHTVYCILEAGFSDDLVEKGRNGHADRFGLIDERGERFSKLAEKLEPAKATRIHEYEQQFLMAFIAVLGNKAHGVCMDTALTIAATVSRAFSNAPAAVKYRLTERVFILEFVDAPVKFLSWMHRIGVLTSGKFAAKKAVRHITKDFKARIGLLCEFTLMRDFMAHLTNQDTTRREGFHSLQDELDKKISYTAWTQLQDESDFYARINRRKRHHPVTYTFDLARLEDEAYLHDFLERFAENHWRSRFWTGSQRSWIGVIGAGMIWGYHTQVDSQCKITRNGNNHSKAGETPVQDKTVAEHICENLQEHGLDCRAGSLYETYRECYMQRPAGLYHRVKIYHAAQQQFDVVFPVHTYDALYGGVIVTSTS</sequence>
<evidence type="ECO:0000313" key="1">
    <source>
        <dbReference type="EMBL" id="TYC51125.1"/>
    </source>
</evidence>
<accession>A0A6C2CD08</accession>
<proteinExistence type="predicted"/>
<name>A0A6C2CD08_9RHOO</name>
<keyword evidence="2" id="KW-1185">Reference proteome</keyword>
<gene>
    <name evidence="1" type="ORF">ETQ85_24765</name>
</gene>
<dbReference type="RefSeq" id="WP_148581682.1">
    <property type="nucleotide sequence ID" value="NZ_SDKK01000045.1"/>
</dbReference>
<dbReference type="Proteomes" id="UP000389128">
    <property type="component" value="Unassembled WGS sequence"/>
</dbReference>
<evidence type="ECO:0000313" key="2">
    <source>
        <dbReference type="Proteomes" id="UP000389128"/>
    </source>
</evidence>
<dbReference type="EMBL" id="SDKK01000045">
    <property type="protein sequence ID" value="TYC51125.1"/>
    <property type="molecule type" value="Genomic_DNA"/>
</dbReference>
<reference evidence="1 2" key="1">
    <citation type="submission" date="2019-01" db="EMBL/GenBank/DDBJ databases">
        <title>Zoogloea oleivorans genome sequencing and assembly.</title>
        <authorList>
            <person name="Tancsics A."/>
            <person name="Farkas M."/>
            <person name="Kriszt B."/>
            <person name="Maroti G."/>
            <person name="Horvath B."/>
        </authorList>
    </citation>
    <scope>NUCLEOTIDE SEQUENCE [LARGE SCALE GENOMIC DNA]</scope>
    <source>
        <strain evidence="1 2">Buc</strain>
    </source>
</reference>